<keyword evidence="2" id="KW-1185">Reference proteome</keyword>
<dbReference type="RefSeq" id="WP_025064400.1">
    <property type="nucleotide sequence ID" value="NZ_RAQK01000001.1"/>
</dbReference>
<dbReference type="STRING" id="1443111.Z949_4117"/>
<accession>A0A420DT61</accession>
<organism evidence="1 2">
    <name type="scientific">Sulfitobacter guttiformis</name>
    <dbReference type="NCBI Taxonomy" id="74349"/>
    <lineage>
        <taxon>Bacteria</taxon>
        <taxon>Pseudomonadati</taxon>
        <taxon>Pseudomonadota</taxon>
        <taxon>Alphaproteobacteria</taxon>
        <taxon>Rhodobacterales</taxon>
        <taxon>Roseobacteraceae</taxon>
        <taxon>Sulfitobacter</taxon>
    </lineage>
</organism>
<evidence type="ECO:0000313" key="1">
    <source>
        <dbReference type="EMBL" id="RKE97476.1"/>
    </source>
</evidence>
<dbReference type="SUPFAM" id="SSF48452">
    <property type="entry name" value="TPR-like"/>
    <property type="match status" value="1"/>
</dbReference>
<reference evidence="1 2" key="1">
    <citation type="submission" date="2018-09" db="EMBL/GenBank/DDBJ databases">
        <title>Genomic Encyclopedia of Archaeal and Bacterial Type Strains, Phase II (KMG-II): from individual species to whole genera.</title>
        <authorList>
            <person name="Goeker M."/>
        </authorList>
    </citation>
    <scope>NUCLEOTIDE SEQUENCE [LARGE SCALE GENOMIC DNA]</scope>
    <source>
        <strain evidence="1 2">DSM 11458</strain>
    </source>
</reference>
<dbReference type="InterPro" id="IPR011990">
    <property type="entry name" value="TPR-like_helical_dom_sf"/>
</dbReference>
<gene>
    <name evidence="1" type="ORF">C8N30_2081</name>
</gene>
<dbReference type="SMART" id="SM00028">
    <property type="entry name" value="TPR"/>
    <property type="match status" value="6"/>
</dbReference>
<dbReference type="InterPro" id="IPR019734">
    <property type="entry name" value="TPR_rpt"/>
</dbReference>
<protein>
    <submittedName>
        <fullName evidence="1">Tetratricopeptide repeat protein</fullName>
    </submittedName>
</protein>
<dbReference type="AlphaFoldDB" id="A0A420DT61"/>
<dbReference type="Gene3D" id="1.25.40.10">
    <property type="entry name" value="Tetratricopeptide repeat domain"/>
    <property type="match status" value="1"/>
</dbReference>
<name>A0A420DT61_9RHOB</name>
<comment type="caution">
    <text evidence="1">The sequence shown here is derived from an EMBL/GenBank/DDBJ whole genome shotgun (WGS) entry which is preliminary data.</text>
</comment>
<proteinExistence type="predicted"/>
<evidence type="ECO:0000313" key="2">
    <source>
        <dbReference type="Proteomes" id="UP000284407"/>
    </source>
</evidence>
<dbReference type="Proteomes" id="UP000284407">
    <property type="component" value="Unassembled WGS sequence"/>
</dbReference>
<sequence>MDQNKSDKIQTLHAQINVLFEARKFRRALDVIAEGLAVSPDDMFLRLRQCLAWRKVGQRAKSLSQLRALNARFPGHRAVACELATELRLAGDPAGSLDLVQAIITADPNHMGARTEQIQSLSALKRHGDALVAADAALELRAGHLRVSLVRVAVLGALGRSAEGLSFLRELHVARPLNVQIALALGDALLVAGDAAAADDTYEVVLDAAPHNIRAWLGRINCAVAQEAGEAALAYCEAARLLHPTIPAFIMRQTTAFLMLDRLDSGVAVLEDALKHAPNDAVWR</sequence>
<dbReference type="EMBL" id="RAQK01000001">
    <property type="protein sequence ID" value="RKE97476.1"/>
    <property type="molecule type" value="Genomic_DNA"/>
</dbReference>